<dbReference type="STRING" id="151549.A0A4C1XA29"/>
<name>A0A4C1XA29_EUMVA</name>
<dbReference type="EMBL" id="BGZK01000773">
    <property type="protein sequence ID" value="GBP59910.1"/>
    <property type="molecule type" value="Genomic_DNA"/>
</dbReference>
<dbReference type="GO" id="GO:0003964">
    <property type="term" value="F:RNA-directed DNA polymerase activity"/>
    <property type="evidence" value="ECO:0007669"/>
    <property type="project" value="UniProtKB-KW"/>
</dbReference>
<protein>
    <submittedName>
        <fullName evidence="1">RNA-directed DNA polymerase from mobile element jockey</fullName>
    </submittedName>
</protein>
<sequence length="423" mass="47423">MIDFAKDLHLDVIAPPTQTYFPDIVRNRSDILDIALMRGVALNVRCIETLQSLSSNHRPVLLRVGPPDGEQPPKNKRITSWRKVSLLLEETDTPILKNILNNVETTDEIDYAIGALTKYIATVVENSSREVPAADSHRKLPEDVHVLLRAKNAAMRRASAYSACENRSCARALQRKVKARIQEFKNDKWSTLMEEITPSHQAYWKLAKALKSNGYLPTPALKKPDNSFAVDDREKAECLADSVEQQCCNSSIHDRAHSHRIEEEVRMTISLEPQDDLTPVSVDEIQKHIKALKTKKAPGLDGIRNKALKCFSLPLMALLRRPLTGLEPGSTQTSTRASLNLSYKILNNRNFTFRETHTLQKNTKAGPQTLSLTAHVNDISPSNGVQLALFVDDTALYLRGSNFRDTTPRLQRATDELASTLAY</sequence>
<keyword evidence="1" id="KW-0808">Transferase</keyword>
<dbReference type="OrthoDB" id="7487383at2759"/>
<evidence type="ECO:0000313" key="2">
    <source>
        <dbReference type="Proteomes" id="UP000299102"/>
    </source>
</evidence>
<reference evidence="1 2" key="1">
    <citation type="journal article" date="2019" name="Commun. Biol.">
        <title>The bagworm genome reveals a unique fibroin gene that provides high tensile strength.</title>
        <authorList>
            <person name="Kono N."/>
            <person name="Nakamura H."/>
            <person name="Ohtoshi R."/>
            <person name="Tomita M."/>
            <person name="Numata K."/>
            <person name="Arakawa K."/>
        </authorList>
    </citation>
    <scope>NUCLEOTIDE SEQUENCE [LARGE SCALE GENOMIC DNA]</scope>
</reference>
<dbReference type="AlphaFoldDB" id="A0A4C1XA29"/>
<comment type="caution">
    <text evidence="1">The sequence shown here is derived from an EMBL/GenBank/DDBJ whole genome shotgun (WGS) entry which is preliminary data.</text>
</comment>
<evidence type="ECO:0000313" key="1">
    <source>
        <dbReference type="EMBL" id="GBP59910.1"/>
    </source>
</evidence>
<keyword evidence="1" id="KW-0548">Nucleotidyltransferase</keyword>
<keyword evidence="2" id="KW-1185">Reference proteome</keyword>
<organism evidence="1 2">
    <name type="scientific">Eumeta variegata</name>
    <name type="common">Bagworm moth</name>
    <name type="synonym">Eumeta japonica</name>
    <dbReference type="NCBI Taxonomy" id="151549"/>
    <lineage>
        <taxon>Eukaryota</taxon>
        <taxon>Metazoa</taxon>
        <taxon>Ecdysozoa</taxon>
        <taxon>Arthropoda</taxon>
        <taxon>Hexapoda</taxon>
        <taxon>Insecta</taxon>
        <taxon>Pterygota</taxon>
        <taxon>Neoptera</taxon>
        <taxon>Endopterygota</taxon>
        <taxon>Lepidoptera</taxon>
        <taxon>Glossata</taxon>
        <taxon>Ditrysia</taxon>
        <taxon>Tineoidea</taxon>
        <taxon>Psychidae</taxon>
        <taxon>Oiketicinae</taxon>
        <taxon>Eumeta</taxon>
    </lineage>
</organism>
<accession>A0A4C1XA29</accession>
<dbReference type="Proteomes" id="UP000299102">
    <property type="component" value="Unassembled WGS sequence"/>
</dbReference>
<keyword evidence="1" id="KW-0695">RNA-directed DNA polymerase</keyword>
<proteinExistence type="predicted"/>
<gene>
    <name evidence="1" type="ORF">EVAR_44586_1</name>
</gene>